<dbReference type="InterPro" id="IPR045651">
    <property type="entry name" value="DUF6398"/>
</dbReference>
<gene>
    <name evidence="2" type="ORF">AZOBR_p430012</name>
</gene>
<dbReference type="KEGG" id="abs:AZOBR_p430012"/>
<proteinExistence type="predicted"/>
<dbReference type="AlphaFoldDB" id="A0A9P1K0E7"/>
<dbReference type="EMBL" id="HE577331">
    <property type="protein sequence ID" value="CCD03233.1"/>
    <property type="molecule type" value="Genomic_DNA"/>
</dbReference>
<dbReference type="Pfam" id="PF19935">
    <property type="entry name" value="DUF6398"/>
    <property type="match status" value="1"/>
</dbReference>
<protein>
    <recommendedName>
        <fullName evidence="1">DUF6398 domain-containing protein</fullName>
    </recommendedName>
</protein>
<feature type="domain" description="DUF6398" evidence="1">
    <location>
        <begin position="21"/>
        <end position="54"/>
    </location>
</feature>
<evidence type="ECO:0000313" key="2">
    <source>
        <dbReference type="EMBL" id="CCD03233.1"/>
    </source>
</evidence>
<name>A0A9P1K0E7_9PROT</name>
<evidence type="ECO:0000259" key="1">
    <source>
        <dbReference type="Pfam" id="PF19935"/>
    </source>
</evidence>
<keyword evidence="3" id="KW-1185">Reference proteome</keyword>
<accession>A0A9P1K0E7</accession>
<evidence type="ECO:0000313" key="3">
    <source>
        <dbReference type="Proteomes" id="UP000007319"/>
    </source>
</evidence>
<reference evidence="2 3" key="1">
    <citation type="journal article" date="2011" name="PLoS Genet.">
        <title>Azospirillum genomes reveal transition of bacteria from aquatic to terrestrial environments.</title>
        <authorList>
            <person name="Wisniewski-Dye F."/>
            <person name="Borziak K."/>
            <person name="Khalsa-Moyers G."/>
            <person name="Alexandre G."/>
            <person name="Sukharnikov L.O."/>
            <person name="Wuichet K."/>
            <person name="Hurst G.B."/>
            <person name="McDonald W.H."/>
            <person name="Robertson J.S."/>
            <person name="Barbe V."/>
            <person name="Calteau A."/>
            <person name="Rouy Z."/>
            <person name="Mangenot S."/>
            <person name="Prigent-Combaret C."/>
            <person name="Normand P."/>
            <person name="Boyer M."/>
            <person name="Siguier P."/>
            <person name="Dessaux Y."/>
            <person name="Elmerich C."/>
            <person name="Condemine G."/>
            <person name="Krishnen G."/>
            <person name="Kennedy I."/>
            <person name="Paterson A.H."/>
            <person name="Gonzalez V."/>
            <person name="Mavingui P."/>
            <person name="Zhulin I.B."/>
        </authorList>
    </citation>
    <scope>NUCLEOTIDE SEQUENCE [LARGE SCALE GENOMIC DNA]</scope>
    <source>
        <strain evidence="2 3">Sp245</strain>
    </source>
</reference>
<geneLocation type="plasmid" evidence="2 3">
    <name>AZOBR_p4</name>
</geneLocation>
<organism evidence="2 3">
    <name type="scientific">Azospirillum baldaniorum</name>
    <dbReference type="NCBI Taxonomy" id="1064539"/>
    <lineage>
        <taxon>Bacteria</taxon>
        <taxon>Pseudomonadati</taxon>
        <taxon>Pseudomonadota</taxon>
        <taxon>Alphaproteobacteria</taxon>
        <taxon>Rhodospirillales</taxon>
        <taxon>Azospirillaceae</taxon>
        <taxon>Azospirillum</taxon>
    </lineage>
</organism>
<dbReference type="Proteomes" id="UP000007319">
    <property type="component" value="Plasmid AZOBR_p4"/>
</dbReference>
<keyword evidence="2" id="KW-0614">Plasmid</keyword>
<sequence length="56" mass="6330">MTKASRSMAVPKAMQARFEGIVGITDGFCDRHLDTEYKELARRMTAALCRKRPASR</sequence>